<name>A0A1G6T536_PEPNI</name>
<dbReference type="AlphaFoldDB" id="A0A1G6T536"/>
<keyword evidence="6" id="KW-0408">Iron</keyword>
<dbReference type="STRING" id="2741.SAMN04489866_10253"/>
<dbReference type="InterPro" id="IPR004452">
    <property type="entry name" value="LutB/LldF"/>
</dbReference>
<dbReference type="EMBL" id="FNAF01000002">
    <property type="protein sequence ID" value="SDD23994.1"/>
    <property type="molecule type" value="Genomic_DNA"/>
</dbReference>
<keyword evidence="1" id="KW-0813">Transport</keyword>
<proteinExistence type="predicted"/>
<evidence type="ECO:0000256" key="5">
    <source>
        <dbReference type="ARBA" id="ARBA00022982"/>
    </source>
</evidence>
<evidence type="ECO:0000256" key="6">
    <source>
        <dbReference type="ARBA" id="ARBA00023004"/>
    </source>
</evidence>
<evidence type="ECO:0000256" key="1">
    <source>
        <dbReference type="ARBA" id="ARBA00022448"/>
    </source>
</evidence>
<dbReference type="OrthoDB" id="5241828at2"/>
<reference evidence="9 10" key="1">
    <citation type="submission" date="2016-10" db="EMBL/GenBank/DDBJ databases">
        <authorList>
            <person name="de Groot N.N."/>
        </authorList>
    </citation>
    <scope>NUCLEOTIDE SEQUENCE [LARGE SCALE GENOMIC DNA]</scope>
    <source>
        <strain evidence="9 10">DSM 20475</strain>
    </source>
</reference>
<dbReference type="InterPro" id="IPR017896">
    <property type="entry name" value="4Fe4S_Fe-S-bd"/>
</dbReference>
<dbReference type="InterPro" id="IPR009051">
    <property type="entry name" value="Helical_ferredxn"/>
</dbReference>
<keyword evidence="4" id="KW-0677">Repeat</keyword>
<evidence type="ECO:0000256" key="7">
    <source>
        <dbReference type="ARBA" id="ARBA00023014"/>
    </source>
</evidence>
<evidence type="ECO:0000256" key="3">
    <source>
        <dbReference type="ARBA" id="ARBA00022723"/>
    </source>
</evidence>
<keyword evidence="3" id="KW-0479">Metal-binding</keyword>
<dbReference type="Pfam" id="PF13183">
    <property type="entry name" value="Fer4_8"/>
    <property type="match status" value="1"/>
</dbReference>
<dbReference type="InterPro" id="IPR037171">
    <property type="entry name" value="NagB/RpiA_transferase-like"/>
</dbReference>
<dbReference type="SUPFAM" id="SSF100950">
    <property type="entry name" value="NagB/RpiA/CoA transferase-like"/>
    <property type="match status" value="1"/>
</dbReference>
<evidence type="ECO:0000256" key="4">
    <source>
        <dbReference type="ARBA" id="ARBA00022737"/>
    </source>
</evidence>
<dbReference type="InterPro" id="IPR024185">
    <property type="entry name" value="FTHF_cligase-like_sf"/>
</dbReference>
<dbReference type="SUPFAM" id="SSF46548">
    <property type="entry name" value="alpha-helical ferredoxin"/>
    <property type="match status" value="1"/>
</dbReference>
<keyword evidence="2" id="KW-0004">4Fe-4S</keyword>
<feature type="domain" description="4Fe-4S ferredoxin-type" evidence="8">
    <location>
        <begin position="304"/>
        <end position="334"/>
    </location>
</feature>
<dbReference type="PANTHER" id="PTHR47153:SF2">
    <property type="entry name" value="LACTATE UTILIZATION PROTEIN B"/>
    <property type="match status" value="1"/>
</dbReference>
<sequence>MAVLVNPDKPHKERLNETMNNAFTRRATALAQDNFNTARDAFTAQKPEWQALKDQAAAVRAHTLDHLDTYLSEFIDHATANGSVVHFAKTAREARETALEIVQAAGGQRLVKSKSMVSEEIGVNRAMQAAGIEVTETDLGEWILELDDWDTPSHIMAPAMHKDRYRVHELFSKYGYTGSTDIPEMTRFARASLREKFLAADVGMTGCNFAVASTGSTCIVTNEGNGRMVTSLPRTQIVLMGMERIVPTMSDLDAMMQVLPQSVLGLTTSSYLSFTHGPRRADEIDGPESVHIIIIDNGRSDILGSPFHDMLRCIRCGTCQNVCPVYRHITGHGYGSIYEGPMGVVLTPLLAGREQTGHMPYLSTLCGECTANCPVEIPLHELILKHREEQHDQVQLTAEEGAFQAAGLALGHATLYKAMLAFGRPAMRALALWQGCGERLDDGNRLPVLRNWTQGRNLPLLAKPFHARAVRRPRGGAFRD</sequence>
<dbReference type="PROSITE" id="PS51379">
    <property type="entry name" value="4FE4S_FER_2"/>
    <property type="match status" value="1"/>
</dbReference>
<organism evidence="9 10">
    <name type="scientific">Peptococcus niger</name>
    <dbReference type="NCBI Taxonomy" id="2741"/>
    <lineage>
        <taxon>Bacteria</taxon>
        <taxon>Bacillati</taxon>
        <taxon>Bacillota</taxon>
        <taxon>Clostridia</taxon>
        <taxon>Eubacteriales</taxon>
        <taxon>Peptococcaceae</taxon>
        <taxon>Peptococcus</taxon>
    </lineage>
</organism>
<dbReference type="NCBIfam" id="TIGR00273">
    <property type="entry name" value="LutB/LldF family L-lactate oxidation iron-sulfur protein"/>
    <property type="match status" value="1"/>
</dbReference>
<keyword evidence="7" id="KW-0411">Iron-sulfur</keyword>
<dbReference type="Gene3D" id="1.10.1060.10">
    <property type="entry name" value="Alpha-helical ferredoxin"/>
    <property type="match status" value="1"/>
</dbReference>
<keyword evidence="10" id="KW-1185">Reference proteome</keyword>
<dbReference type="Proteomes" id="UP000198995">
    <property type="component" value="Unassembled WGS sequence"/>
</dbReference>
<keyword evidence="5" id="KW-0249">Electron transport</keyword>
<dbReference type="GO" id="GO:0046872">
    <property type="term" value="F:metal ion binding"/>
    <property type="evidence" value="ECO:0007669"/>
    <property type="project" value="UniProtKB-KW"/>
</dbReference>
<dbReference type="InterPro" id="IPR003741">
    <property type="entry name" value="LUD_dom"/>
</dbReference>
<evidence type="ECO:0000256" key="2">
    <source>
        <dbReference type="ARBA" id="ARBA00022485"/>
    </source>
</evidence>
<evidence type="ECO:0000313" key="9">
    <source>
        <dbReference type="EMBL" id="SDD23994.1"/>
    </source>
</evidence>
<dbReference type="InterPro" id="IPR017900">
    <property type="entry name" value="4Fe4S_Fe_S_CS"/>
</dbReference>
<dbReference type="Pfam" id="PF02589">
    <property type="entry name" value="LUD_dom"/>
    <property type="match status" value="1"/>
</dbReference>
<dbReference type="PROSITE" id="PS00198">
    <property type="entry name" value="4FE4S_FER_1"/>
    <property type="match status" value="1"/>
</dbReference>
<protein>
    <submittedName>
        <fullName evidence="9">L-lactate dehydrogenase complex protein LldF</fullName>
    </submittedName>
</protein>
<evidence type="ECO:0000259" key="8">
    <source>
        <dbReference type="PROSITE" id="PS51379"/>
    </source>
</evidence>
<dbReference type="PANTHER" id="PTHR47153">
    <property type="entry name" value="LACTATE UTILIZATION PROTEIN B"/>
    <property type="match status" value="1"/>
</dbReference>
<dbReference type="Gene3D" id="3.40.50.10420">
    <property type="entry name" value="NagB/RpiA/CoA transferase-like"/>
    <property type="match status" value="1"/>
</dbReference>
<dbReference type="GO" id="GO:0051539">
    <property type="term" value="F:4 iron, 4 sulfur cluster binding"/>
    <property type="evidence" value="ECO:0007669"/>
    <property type="project" value="UniProtKB-KW"/>
</dbReference>
<dbReference type="RefSeq" id="WP_091791083.1">
    <property type="nucleotide sequence ID" value="NZ_FNAF01000002.1"/>
</dbReference>
<gene>
    <name evidence="9" type="ORF">SAMN04489866_10253</name>
</gene>
<evidence type="ECO:0000313" key="10">
    <source>
        <dbReference type="Proteomes" id="UP000198995"/>
    </source>
</evidence>
<accession>A0A1G6T536</accession>
<dbReference type="GO" id="GO:0006089">
    <property type="term" value="P:lactate metabolic process"/>
    <property type="evidence" value="ECO:0007669"/>
    <property type="project" value="InterPro"/>
</dbReference>